<dbReference type="InterPro" id="IPR003307">
    <property type="entry name" value="W2_domain"/>
</dbReference>
<protein>
    <recommendedName>
        <fullName evidence="2">W2 domain-containing protein</fullName>
    </recommendedName>
</protein>
<comment type="caution">
    <text evidence="3">The sequence shown here is derived from an EMBL/GenBank/DDBJ whole genome shotgun (WGS) entry which is preliminary data.</text>
</comment>
<feature type="domain" description="W2" evidence="2">
    <location>
        <begin position="1"/>
        <end position="127"/>
    </location>
</feature>
<gene>
    <name evidence="3" type="ORF">KIPB_011952</name>
</gene>
<organism evidence="3 4">
    <name type="scientific">Kipferlia bialata</name>
    <dbReference type="NCBI Taxonomy" id="797122"/>
    <lineage>
        <taxon>Eukaryota</taxon>
        <taxon>Metamonada</taxon>
        <taxon>Carpediemonas-like organisms</taxon>
        <taxon>Kipferlia</taxon>
    </lineage>
</organism>
<evidence type="ECO:0000259" key="2">
    <source>
        <dbReference type="PROSITE" id="PS51363"/>
    </source>
</evidence>
<dbReference type="PROSITE" id="PS51363">
    <property type="entry name" value="W2"/>
    <property type="match status" value="1"/>
</dbReference>
<reference evidence="3 4" key="1">
    <citation type="journal article" date="2018" name="PLoS ONE">
        <title>The draft genome of Kipferlia bialata reveals reductive genome evolution in fornicate parasites.</title>
        <authorList>
            <person name="Tanifuji G."/>
            <person name="Takabayashi S."/>
            <person name="Kume K."/>
            <person name="Takagi M."/>
            <person name="Nakayama T."/>
            <person name="Kamikawa R."/>
            <person name="Inagaki Y."/>
            <person name="Hashimoto T."/>
        </authorList>
    </citation>
    <scope>NUCLEOTIDE SEQUENCE [LARGE SCALE GENOMIC DNA]</scope>
    <source>
        <strain evidence="3">NY0173</strain>
    </source>
</reference>
<dbReference type="Proteomes" id="UP000265618">
    <property type="component" value="Unassembled WGS sequence"/>
</dbReference>
<keyword evidence="4" id="KW-1185">Reference proteome</keyword>
<feature type="region of interest" description="Disordered" evidence="1">
    <location>
        <begin position="121"/>
        <end position="152"/>
    </location>
</feature>
<accession>A0A9K3GNJ8</accession>
<feature type="non-terminal residue" evidence="3">
    <location>
        <position position="152"/>
    </location>
</feature>
<evidence type="ECO:0000313" key="3">
    <source>
        <dbReference type="EMBL" id="GIQ89473.1"/>
    </source>
</evidence>
<evidence type="ECO:0000313" key="4">
    <source>
        <dbReference type="Proteomes" id="UP000265618"/>
    </source>
</evidence>
<proteinExistence type="predicted"/>
<sequence length="152" mass="17075">INPDEIPALLVASLLDRHALDEGQFAMYSPVFEAVMTEEEPQREVVVLYALELLIKKYADTFENHQSVSAVLQQAYAHLSVSKESCLLFAGEDSEPLCPAEYHTRIVEMGSMFFEWLASQDDEGSDSYESEYSSDGEEEGSEEGSDFDEEQD</sequence>
<dbReference type="Gene3D" id="1.25.40.180">
    <property type="match status" value="1"/>
</dbReference>
<dbReference type="AlphaFoldDB" id="A0A9K3GNJ8"/>
<name>A0A9K3GNJ8_9EUKA</name>
<evidence type="ECO:0000256" key="1">
    <source>
        <dbReference type="SAM" id="MobiDB-lite"/>
    </source>
</evidence>
<dbReference type="EMBL" id="BDIP01005083">
    <property type="protein sequence ID" value="GIQ89473.1"/>
    <property type="molecule type" value="Genomic_DNA"/>
</dbReference>